<organism evidence="3 4">
    <name type="scientific">Nocardioides endophyticus</name>
    <dbReference type="NCBI Taxonomy" id="1353775"/>
    <lineage>
        <taxon>Bacteria</taxon>
        <taxon>Bacillati</taxon>
        <taxon>Actinomycetota</taxon>
        <taxon>Actinomycetes</taxon>
        <taxon>Propionibacteriales</taxon>
        <taxon>Nocardioidaceae</taxon>
        <taxon>Nocardioides</taxon>
    </lineage>
</organism>
<feature type="chain" id="PRO_5046498557" description="Superoxide dismutase" evidence="2">
    <location>
        <begin position="26"/>
        <end position="336"/>
    </location>
</feature>
<feature type="compositionally biased region" description="Basic and acidic residues" evidence="1">
    <location>
        <begin position="34"/>
        <end position="53"/>
    </location>
</feature>
<protein>
    <recommendedName>
        <fullName evidence="5">Superoxide dismutase</fullName>
    </recommendedName>
</protein>
<name>A0ABP8YL01_9ACTN</name>
<dbReference type="RefSeq" id="WP_345526224.1">
    <property type="nucleotide sequence ID" value="NZ_BAABKN010000009.1"/>
</dbReference>
<dbReference type="SUPFAM" id="SSF63825">
    <property type="entry name" value="YWTD domain"/>
    <property type="match status" value="1"/>
</dbReference>
<accession>A0ABP8YL01</accession>
<dbReference type="Proteomes" id="UP001499882">
    <property type="component" value="Unassembled WGS sequence"/>
</dbReference>
<dbReference type="EMBL" id="BAABKN010000009">
    <property type="protein sequence ID" value="GAA4733345.1"/>
    <property type="molecule type" value="Genomic_DNA"/>
</dbReference>
<evidence type="ECO:0000313" key="4">
    <source>
        <dbReference type="Proteomes" id="UP001499882"/>
    </source>
</evidence>
<keyword evidence="4" id="KW-1185">Reference proteome</keyword>
<proteinExistence type="predicted"/>
<gene>
    <name evidence="3" type="ORF">GCM10023350_16070</name>
</gene>
<dbReference type="InterPro" id="IPR015943">
    <property type="entry name" value="WD40/YVTN_repeat-like_dom_sf"/>
</dbReference>
<sequence>MLARHSVRRGVALAATLLVAAGLQATSLSPAEAGRGDHHPSAVPDRIDLPDGWRPEGITTDGKRLYVGSLADGAIWVADPRSGEGEVLAEGSPGRVAVGVEYDRRRDVLWVAGGATGEVRAHDADTGALLATYSFPSPDAAPRFLNDLVATTRGVYVTDSRHAELAVVPLARRDHRGHDRRHGHHGSGLPPADAARVLPLTGDLVLQTGNNLNGIVDEGRWLVAVQSNAGKLLRISPRTGETTEVDLGGASLVNGDGLEPGRGVVYVLRNRDNLIVPVRLHRRATEGSVRTAITDPGLDVPSTAARLHHSLYAVNARFATTPTPATPYWITRVDLR</sequence>
<dbReference type="Gene3D" id="2.130.10.10">
    <property type="entry name" value="YVTN repeat-like/Quinoprotein amine dehydrogenase"/>
    <property type="match status" value="1"/>
</dbReference>
<feature type="signal peptide" evidence="2">
    <location>
        <begin position="1"/>
        <end position="25"/>
    </location>
</feature>
<comment type="caution">
    <text evidence="3">The sequence shown here is derived from an EMBL/GenBank/DDBJ whole genome shotgun (WGS) entry which is preliminary data.</text>
</comment>
<evidence type="ECO:0000313" key="3">
    <source>
        <dbReference type="EMBL" id="GAA4733345.1"/>
    </source>
</evidence>
<evidence type="ECO:0008006" key="5">
    <source>
        <dbReference type="Google" id="ProtNLM"/>
    </source>
</evidence>
<evidence type="ECO:0000256" key="1">
    <source>
        <dbReference type="SAM" id="MobiDB-lite"/>
    </source>
</evidence>
<keyword evidence="2" id="KW-0732">Signal</keyword>
<evidence type="ECO:0000256" key="2">
    <source>
        <dbReference type="SAM" id="SignalP"/>
    </source>
</evidence>
<reference evidence="4" key="1">
    <citation type="journal article" date="2019" name="Int. J. Syst. Evol. Microbiol.">
        <title>The Global Catalogue of Microorganisms (GCM) 10K type strain sequencing project: providing services to taxonomists for standard genome sequencing and annotation.</title>
        <authorList>
            <consortium name="The Broad Institute Genomics Platform"/>
            <consortium name="The Broad Institute Genome Sequencing Center for Infectious Disease"/>
            <person name="Wu L."/>
            <person name="Ma J."/>
        </authorList>
    </citation>
    <scope>NUCLEOTIDE SEQUENCE [LARGE SCALE GENOMIC DNA]</scope>
    <source>
        <strain evidence="4">JCM 18532</strain>
    </source>
</reference>
<feature type="region of interest" description="Disordered" evidence="1">
    <location>
        <begin position="30"/>
        <end position="53"/>
    </location>
</feature>